<dbReference type="InterPro" id="IPR052115">
    <property type="entry name" value="NEXT_complex_subunit_ZCCHC8"/>
</dbReference>
<evidence type="ECO:0000256" key="5">
    <source>
        <dbReference type="ARBA" id="ARBA00023242"/>
    </source>
</evidence>
<dbReference type="Ensembl" id="ENSCCRT00010056861.1">
    <property type="protein sequence ID" value="ENSCCRP00010051849.1"/>
    <property type="gene ID" value="ENSCCRG00010022010.1"/>
</dbReference>
<dbReference type="InterPro" id="IPR006568">
    <property type="entry name" value="PSP_pro-rich"/>
</dbReference>
<dbReference type="SMART" id="SM00581">
    <property type="entry name" value="PSP"/>
    <property type="match status" value="1"/>
</dbReference>
<name>A0A8C1QMQ9_CYPCA</name>
<feature type="region of interest" description="Disordered" evidence="7">
    <location>
        <begin position="640"/>
        <end position="664"/>
    </location>
</feature>
<dbReference type="Proteomes" id="UP000694427">
    <property type="component" value="Unplaced"/>
</dbReference>
<evidence type="ECO:0000256" key="2">
    <source>
        <dbReference type="ARBA" id="ARBA00022723"/>
    </source>
</evidence>
<proteinExistence type="predicted"/>
<feature type="compositionally biased region" description="Basic and acidic residues" evidence="7">
    <location>
        <begin position="1"/>
        <end position="16"/>
    </location>
</feature>
<feature type="compositionally biased region" description="Polar residues" evidence="7">
    <location>
        <begin position="17"/>
        <end position="33"/>
    </location>
</feature>
<dbReference type="PANTHER" id="PTHR13316:SF0">
    <property type="entry name" value="ZINC FINGER CCHC DOMAIN-CONTAINING PROTEIN 8"/>
    <property type="match status" value="1"/>
</dbReference>
<keyword evidence="4" id="KW-0862">Zinc</keyword>
<evidence type="ECO:0000256" key="6">
    <source>
        <dbReference type="SAM" id="Coils"/>
    </source>
</evidence>
<keyword evidence="10" id="KW-1185">Reference proteome</keyword>
<feature type="region of interest" description="Disordered" evidence="7">
    <location>
        <begin position="1"/>
        <end position="80"/>
    </location>
</feature>
<keyword evidence="2" id="KW-0479">Metal-binding</keyword>
<keyword evidence="5" id="KW-0539">Nucleus</keyword>
<evidence type="ECO:0000313" key="10">
    <source>
        <dbReference type="Proteomes" id="UP000694427"/>
    </source>
</evidence>
<evidence type="ECO:0000256" key="3">
    <source>
        <dbReference type="ARBA" id="ARBA00022771"/>
    </source>
</evidence>
<evidence type="ECO:0000259" key="8">
    <source>
        <dbReference type="SMART" id="SM00581"/>
    </source>
</evidence>
<protein>
    <submittedName>
        <fullName evidence="9">Zinc finger, CCHC domain containing 8</fullName>
    </submittedName>
</protein>
<feature type="compositionally biased region" description="Pro residues" evidence="7">
    <location>
        <begin position="495"/>
        <end position="520"/>
    </location>
</feature>
<feature type="domain" description="PSP proline-rich" evidence="8">
    <location>
        <begin position="310"/>
        <end position="362"/>
    </location>
</feature>
<feature type="compositionally biased region" description="Basic and acidic residues" evidence="7">
    <location>
        <begin position="453"/>
        <end position="475"/>
    </location>
</feature>
<dbReference type="AlphaFoldDB" id="A0A8C1QMQ9"/>
<feature type="compositionally biased region" description="Acidic residues" evidence="7">
    <location>
        <begin position="532"/>
        <end position="546"/>
    </location>
</feature>
<reference evidence="9" key="1">
    <citation type="submission" date="2025-08" db="UniProtKB">
        <authorList>
            <consortium name="Ensembl"/>
        </authorList>
    </citation>
    <scope>IDENTIFICATION</scope>
</reference>
<feature type="region of interest" description="Disordered" evidence="7">
    <location>
        <begin position="429"/>
        <end position="619"/>
    </location>
</feature>
<evidence type="ECO:0000256" key="4">
    <source>
        <dbReference type="ARBA" id="ARBA00022833"/>
    </source>
</evidence>
<evidence type="ECO:0000256" key="1">
    <source>
        <dbReference type="ARBA" id="ARBA00004123"/>
    </source>
</evidence>
<reference evidence="9" key="2">
    <citation type="submission" date="2025-09" db="UniProtKB">
        <authorList>
            <consortium name="Ensembl"/>
        </authorList>
    </citation>
    <scope>IDENTIFICATION</scope>
</reference>
<feature type="compositionally biased region" description="Basic and acidic residues" evidence="7">
    <location>
        <begin position="65"/>
        <end position="80"/>
    </location>
</feature>
<dbReference type="Pfam" id="PF04046">
    <property type="entry name" value="PSP"/>
    <property type="match status" value="1"/>
</dbReference>
<evidence type="ECO:0000313" key="9">
    <source>
        <dbReference type="Ensembl" id="ENSCCRP00010051849.1"/>
    </source>
</evidence>
<dbReference type="PANTHER" id="PTHR13316">
    <property type="entry name" value="ZINC FINGER, CCHC DOMAIN CONTAINING 8"/>
    <property type="match status" value="1"/>
</dbReference>
<dbReference type="GO" id="GO:0003723">
    <property type="term" value="F:RNA binding"/>
    <property type="evidence" value="ECO:0007669"/>
    <property type="project" value="TreeGrafter"/>
</dbReference>
<evidence type="ECO:0000256" key="7">
    <source>
        <dbReference type="SAM" id="MobiDB-lite"/>
    </source>
</evidence>
<accession>A0A8C1QMQ9</accession>
<dbReference type="GO" id="GO:0008270">
    <property type="term" value="F:zinc ion binding"/>
    <property type="evidence" value="ECO:0007669"/>
    <property type="project" value="UniProtKB-KW"/>
</dbReference>
<organism evidence="9 10">
    <name type="scientific">Cyprinus carpio</name>
    <name type="common">Common carp</name>
    <dbReference type="NCBI Taxonomy" id="7962"/>
    <lineage>
        <taxon>Eukaryota</taxon>
        <taxon>Metazoa</taxon>
        <taxon>Chordata</taxon>
        <taxon>Craniata</taxon>
        <taxon>Vertebrata</taxon>
        <taxon>Euteleostomi</taxon>
        <taxon>Actinopterygii</taxon>
        <taxon>Neopterygii</taxon>
        <taxon>Teleostei</taxon>
        <taxon>Ostariophysi</taxon>
        <taxon>Cypriniformes</taxon>
        <taxon>Cyprinidae</taxon>
        <taxon>Cyprininae</taxon>
        <taxon>Cyprinus</taxon>
    </lineage>
</organism>
<dbReference type="GO" id="GO:0071013">
    <property type="term" value="C:catalytic step 2 spliceosome"/>
    <property type="evidence" value="ECO:0007669"/>
    <property type="project" value="TreeGrafter"/>
</dbReference>
<sequence length="721" mass="80354">MLHTAIHERENTEHATDQASSPRSADRMFTQTLLPGPGLRANQRPRVSERASNMAAVESGDSEQLEERASERGSVEDEQGLRETLEACGETAARLKAENEELKRRLNTLSRPARMKIQDPQIDGPLCQINYGNNIISRQCRKEMEDFICCLVQKRLEECRSDPEGSALHVKPQHSGFVMEESYKVKTSSDSTHVKNAFSVIGSVLYFTSFCVDKLGQPLLNESPQLTDGWEVPKYQQIFDQIVALEGQEVQRKVKRPRPCCFNCCSEDHQLRDCPEPKDMTRISEKRKEFSQNTSQSSQRYHAEEVEERFAQYKPGVLSQELLGALGITTNTLPPFIYRMRELGYPPGWLKEAETENSGLTLYDGSNDGDESNHSQKISYDVSKLVDFPGFNCSAAPSVRDDYRSFGSIPMQPQQWKQNFAAFLSSNFPTGSSCSKRRHESGSTAQETKKRRSDPDPHESDMETESEHVMSRVRSDGFQFHPPLPPGSASSSMAPPLPPGTPPSTPPVPKGTPPPTPPTHGSPSTHARGLPEGEESEDGLSLEELEQQQRLLWAALEKTDTTTSSDSETPVPSSPSVVTSLRLDSEEDAEKTEDSSHACEVESTPSSPNVCEEERMDEREKHAIDVQAEMSDITVLDEVHQEDSNHEATNGAPDSPQINTREEEPAINKVTLVPHRSRFAAGIIPFEDTPEFTEVAEATGVYLKIRDLLKSSPRSQARNKK</sequence>
<keyword evidence="6" id="KW-0175">Coiled coil</keyword>
<comment type="subcellular location">
    <subcellularLocation>
        <location evidence="1">Nucleus</location>
    </subcellularLocation>
</comment>
<feature type="coiled-coil region" evidence="6">
    <location>
        <begin position="85"/>
        <end position="112"/>
    </location>
</feature>
<keyword evidence="3" id="KW-0863">Zinc-finger</keyword>
<feature type="compositionally biased region" description="Low complexity" evidence="7">
    <location>
        <begin position="548"/>
        <end position="580"/>
    </location>
</feature>